<dbReference type="Pfam" id="PF00990">
    <property type="entry name" value="GGDEF"/>
    <property type="match status" value="1"/>
</dbReference>
<feature type="transmembrane region" description="Helical" evidence="1">
    <location>
        <begin position="121"/>
        <end position="137"/>
    </location>
</feature>
<dbReference type="EC" id="2.7.7.65" evidence="3"/>
<dbReference type="InterPro" id="IPR043128">
    <property type="entry name" value="Rev_trsase/Diguanyl_cyclase"/>
</dbReference>
<feature type="transmembrane region" description="Helical" evidence="1">
    <location>
        <begin position="149"/>
        <end position="174"/>
    </location>
</feature>
<dbReference type="InterPro" id="IPR050469">
    <property type="entry name" value="Diguanylate_Cyclase"/>
</dbReference>
<reference evidence="3 4" key="1">
    <citation type="submission" date="2017-03" db="EMBL/GenBank/DDBJ databases">
        <title>Genome sequence of Lactobacillus bobalius KACC 16343.</title>
        <authorList>
            <person name="Chun J."/>
        </authorList>
    </citation>
    <scope>NUCLEOTIDE SEQUENCE [LARGE SCALE GENOMIC DNA]</scope>
    <source>
        <strain evidence="3 4">KACC 16343</strain>
    </source>
</reference>
<dbReference type="AlphaFoldDB" id="A0A202FFW6"/>
<dbReference type="PANTHER" id="PTHR45138">
    <property type="entry name" value="REGULATORY COMPONENTS OF SENSORY TRANSDUCTION SYSTEM"/>
    <property type="match status" value="1"/>
</dbReference>
<dbReference type="GO" id="GO:0052621">
    <property type="term" value="F:diguanylate cyclase activity"/>
    <property type="evidence" value="ECO:0007669"/>
    <property type="project" value="UniProtKB-EC"/>
</dbReference>
<dbReference type="EMBL" id="MYFM01000001">
    <property type="protein sequence ID" value="OVE99348.1"/>
    <property type="molecule type" value="Genomic_DNA"/>
</dbReference>
<dbReference type="RefSeq" id="WP_056952157.1">
    <property type="nucleotide sequence ID" value="NZ_LNUA01000032.1"/>
</dbReference>
<feature type="transmembrane region" description="Helical" evidence="1">
    <location>
        <begin position="6"/>
        <end position="28"/>
    </location>
</feature>
<keyword evidence="3" id="KW-0548">Nucleotidyltransferase</keyword>
<dbReference type="PANTHER" id="PTHR45138:SF9">
    <property type="entry name" value="DIGUANYLATE CYCLASE DGCM-RELATED"/>
    <property type="match status" value="1"/>
</dbReference>
<dbReference type="SMART" id="SM00267">
    <property type="entry name" value="GGDEF"/>
    <property type="match status" value="1"/>
</dbReference>
<comment type="caution">
    <text evidence="3">The sequence shown here is derived from an EMBL/GenBank/DDBJ whole genome shotgun (WGS) entry which is preliminary data.</text>
</comment>
<dbReference type="InterPro" id="IPR000160">
    <property type="entry name" value="GGDEF_dom"/>
</dbReference>
<gene>
    <name evidence="3" type="primary">dge1</name>
    <name evidence="3" type="ORF">LKACC16343_00460</name>
</gene>
<evidence type="ECO:0000256" key="1">
    <source>
        <dbReference type="SAM" id="Phobius"/>
    </source>
</evidence>
<dbReference type="FunFam" id="3.30.70.270:FF:000001">
    <property type="entry name" value="Diguanylate cyclase domain protein"/>
    <property type="match status" value="1"/>
</dbReference>
<dbReference type="NCBIfam" id="TIGR00254">
    <property type="entry name" value="GGDEF"/>
    <property type="match status" value="1"/>
</dbReference>
<accession>A0A202FFW6</accession>
<protein>
    <submittedName>
        <fullName evidence="3">Diguanylate cyclase</fullName>
        <ecNumber evidence="3">2.7.7.65</ecNumber>
    </submittedName>
</protein>
<dbReference type="PROSITE" id="PS50887">
    <property type="entry name" value="GGDEF"/>
    <property type="match status" value="1"/>
</dbReference>
<keyword evidence="1" id="KW-0472">Membrane</keyword>
<evidence type="ECO:0000313" key="4">
    <source>
        <dbReference type="Proteomes" id="UP000196232"/>
    </source>
</evidence>
<dbReference type="SUPFAM" id="SSF55073">
    <property type="entry name" value="Nucleotide cyclase"/>
    <property type="match status" value="1"/>
</dbReference>
<feature type="domain" description="GGDEF" evidence="2">
    <location>
        <begin position="241"/>
        <end position="375"/>
    </location>
</feature>
<proteinExistence type="predicted"/>
<feature type="transmembrane region" description="Helical" evidence="1">
    <location>
        <begin position="48"/>
        <end position="67"/>
    </location>
</feature>
<dbReference type="CDD" id="cd01949">
    <property type="entry name" value="GGDEF"/>
    <property type="match status" value="1"/>
</dbReference>
<evidence type="ECO:0000313" key="3">
    <source>
        <dbReference type="EMBL" id="OVE99348.1"/>
    </source>
</evidence>
<dbReference type="InterPro" id="IPR029787">
    <property type="entry name" value="Nucleotide_cyclase"/>
</dbReference>
<name>A0A202FFW6_9LACO</name>
<dbReference type="Gene3D" id="3.30.70.270">
    <property type="match status" value="1"/>
</dbReference>
<dbReference type="Proteomes" id="UP000196232">
    <property type="component" value="Unassembled WGS sequence"/>
</dbReference>
<keyword evidence="3" id="KW-0808">Transferase</keyword>
<sequence>MTWSVWHVSPFVTSVFFILGVFTLYQVLYDGLKTLLHSKNIKIDDDSLNSIFGVLYMLIFIFSMQATLVGTPISWQFMNFQLIGLIFCAYFLNIKVSTYFFFPIMVLYMFFNGSIGYWESWLHGFILMIFYISLNKLRRRQKYRHPFVCYMLMGTVFGGLLWLCMKIKFALPIATFLEEWSYLVIFEALLYSYVGMILRDSQLKLKLLQFANHDALTKTENYAAYTEEINNLFDSSARNKLDLSMMMFDIDHFKQVNDTYGHLAGDKVLQHVADVVHTVINANDPNVKLYRTGGEEFNVIFPGYDLDSTEPIVKEIFAALNHLDVNIDGEDISITISVGVSMISKKDTKPNDFYTRVDSNLYRSKRNGRMRITVA</sequence>
<evidence type="ECO:0000259" key="2">
    <source>
        <dbReference type="PROSITE" id="PS50887"/>
    </source>
</evidence>
<feature type="transmembrane region" description="Helical" evidence="1">
    <location>
        <begin position="180"/>
        <end position="198"/>
    </location>
</feature>
<keyword evidence="1" id="KW-1133">Transmembrane helix</keyword>
<organism evidence="3 4">
    <name type="scientific">Companilactobacillus bobalius</name>
    <dbReference type="NCBI Taxonomy" id="2801451"/>
    <lineage>
        <taxon>Bacteria</taxon>
        <taxon>Bacillati</taxon>
        <taxon>Bacillota</taxon>
        <taxon>Bacilli</taxon>
        <taxon>Lactobacillales</taxon>
        <taxon>Lactobacillaceae</taxon>
        <taxon>Companilactobacillus</taxon>
    </lineage>
</organism>
<keyword evidence="1" id="KW-0812">Transmembrane</keyword>